<dbReference type="Proteomes" id="UP000653565">
    <property type="component" value="Unassembled WGS sequence"/>
</dbReference>
<protein>
    <submittedName>
        <fullName evidence="1">Uncharacterized protein</fullName>
    </submittedName>
</protein>
<evidence type="ECO:0000313" key="1">
    <source>
        <dbReference type="EMBL" id="KAF4243454.1"/>
    </source>
</evidence>
<proteinExistence type="predicted"/>
<dbReference type="AlphaFoldDB" id="A0A8H4GMH4"/>
<dbReference type="EMBL" id="JAAAPX010000011">
    <property type="protein sequence ID" value="KAF4243454.1"/>
    <property type="molecule type" value="Genomic_DNA"/>
</dbReference>
<keyword evidence="2" id="KW-1185">Reference proteome</keyword>
<gene>
    <name evidence="1" type="ORF">CNMCM6805_000848</name>
</gene>
<dbReference type="OrthoDB" id="2999773at2759"/>
<dbReference type="InterPro" id="IPR046670">
    <property type="entry name" value="DUF6540"/>
</dbReference>
<sequence length="150" mass="16710">MTRTVHLVVFGNGPRPAHFAIFIPNGDAGLIGKTIHVTGNPAAGFFLQFKRNYNLKETQRYHEIIPLAQVDDRYIKDTPGDESLDTTARDRLESVATVVPPPGRSPNPFDPSARNCQDWMYDYVQKLIQEGFMPSSAALVVQNAPKKLKS</sequence>
<organism evidence="1 2">
    <name type="scientific">Aspergillus fumigatiaffinis</name>
    <dbReference type="NCBI Taxonomy" id="340414"/>
    <lineage>
        <taxon>Eukaryota</taxon>
        <taxon>Fungi</taxon>
        <taxon>Dikarya</taxon>
        <taxon>Ascomycota</taxon>
        <taxon>Pezizomycotina</taxon>
        <taxon>Eurotiomycetes</taxon>
        <taxon>Eurotiomycetidae</taxon>
        <taxon>Eurotiales</taxon>
        <taxon>Aspergillaceae</taxon>
        <taxon>Aspergillus</taxon>
        <taxon>Aspergillus subgen. Fumigati</taxon>
    </lineage>
</organism>
<name>A0A8H4GMH4_9EURO</name>
<evidence type="ECO:0000313" key="2">
    <source>
        <dbReference type="Proteomes" id="UP000653565"/>
    </source>
</evidence>
<comment type="caution">
    <text evidence="1">The sequence shown here is derived from an EMBL/GenBank/DDBJ whole genome shotgun (WGS) entry which is preliminary data.</text>
</comment>
<accession>A0A8H4GMH4</accession>
<reference evidence="1" key="2">
    <citation type="submission" date="2020-04" db="EMBL/GenBank/DDBJ databases">
        <authorList>
            <person name="Santos R.A.C."/>
            <person name="Steenwyk J.L."/>
            <person name="Rivero-Menendez O."/>
            <person name="Mead M.E."/>
            <person name="Silva L.P."/>
            <person name="Bastos R.W."/>
            <person name="Alastruey-Izquierdo A."/>
            <person name="Goldman G.H."/>
            <person name="Rokas A."/>
        </authorList>
    </citation>
    <scope>NUCLEOTIDE SEQUENCE</scope>
    <source>
        <strain evidence="1">CNM-CM6805</strain>
    </source>
</reference>
<dbReference type="Pfam" id="PF20174">
    <property type="entry name" value="DUF6540"/>
    <property type="match status" value="1"/>
</dbReference>
<reference evidence="1" key="1">
    <citation type="journal article" date="2020" name="bioRxiv">
        <title>Genomic and phenotypic heterogeneity of clinical isolates of the human pathogens Aspergillus fumigatus, Aspergillus lentulus and Aspergillus fumigatiaffinis.</title>
        <authorList>
            <person name="dos Santos R.A.C."/>
            <person name="Steenwyk J.L."/>
            <person name="Rivero-Menendez O."/>
            <person name="Mead M.E."/>
            <person name="Silva L.P."/>
            <person name="Bastos R.W."/>
            <person name="Alastruey-Izquierdo A."/>
            <person name="Goldman G.H."/>
            <person name="Rokas A."/>
        </authorList>
    </citation>
    <scope>NUCLEOTIDE SEQUENCE</scope>
    <source>
        <strain evidence="1">CNM-CM6805</strain>
    </source>
</reference>